<dbReference type="PANTHER" id="PTHR37984">
    <property type="entry name" value="PROTEIN CBG26694"/>
    <property type="match status" value="1"/>
</dbReference>
<dbReference type="Pfam" id="PF00665">
    <property type="entry name" value="rve"/>
    <property type="match status" value="1"/>
</dbReference>
<dbReference type="GO" id="GO:0003676">
    <property type="term" value="F:nucleic acid binding"/>
    <property type="evidence" value="ECO:0007669"/>
    <property type="project" value="InterPro"/>
</dbReference>
<dbReference type="InterPro" id="IPR043502">
    <property type="entry name" value="DNA/RNA_pol_sf"/>
</dbReference>
<dbReference type="Gene3D" id="3.30.70.270">
    <property type="match status" value="2"/>
</dbReference>
<sequence>MVRFRRTRKVLRGSGPWPRLDTILNYKRDPSHSTNEHVDHVANMFKRFEEEYILESNRKMHILQMSLIEPEKKVLENIWESIQEGPHGFTNRSFDDLVAIFKEHWETCFVKNVIRRTTMLSISPNLRNAKFSNSSRHKNLRGLWSKQSFEENDPPSNPKLPMGSWLYYFQEQVLARKKDNKELIINNDSYLHTRCSPDRVYKLLQHLQPNQKAVIQEIGFEENFDTLSCTLSVHNTSIKLSPMDVELILGLKAKGVEIFYLDHISTKKGMNLRFNAYSPRINEWGEDEVSRMKRKIKTLGGYDDPKCCVSPLKVSHHDGSRIPQDERPLRSVVKLAGCCEVISQSFLCLCEISQTSCAHAKWSLVLPDIYNQHWEIFFIRFLLSKSQNSPYSGGRLVKHDTPHNKELELSLNIMEVTPEDQHSHQGRQDNLNEFRSMRDRMHPPRMSAPSCIVPPTEQLVIRPYLVPLLPTFHGMESENPYAHIKEFEDVCNTFQEGRASIDLMRLKLFPFTLKDKAKIWLNSLRPRSIRTWTDLQAEFLKKFFPTHRTNGLKRQISNFSAKENEKFYECWERYMEAINACPHHGFDTWLLVSYFYDGMSSSMKQLLETMCGGDFMSKNLEEAMDFLSYVADVSRGWDELTKGEVGKMKSQLGAFNAKAGMYTLKEDDDMKAKLAAVTRRLEELELKKMHEVQAVAEAPVQVKLCPNCQSYEHLVEECPAISAEREMFRDQANVVGQFKPNNNAPYENTYNSSWRNHPNFSWKARATQYQQPDQQSSILEEAIANFSKVVGDFVGNQEAINAQINQRIDRVESTLNKRMDGMQNDISQKFDNLQYSISRLTNLNTVQEKGRFPSQPHQNPKVVHEVESLKGESSQMKDVKALITLRSGKKIENPTPKPHVEKEAETKKGEEMEDKKREISEKNEDYDSTMNAIPDKELQQEEMLKKSTSPPFPQALHGKKGIRNASEILEVLRQVKVNIPLLDMIKQVPTYAKFLKDLCTIKRGLIVNKKAFLTEQVSAILQCKSPLKYKDPGSPTISVMIGEKVVEKALLDLGASVNLLSYSVYKQLGLGELKPTTITLSLVDRSVKIPRGVIEDVLVQVDNFYYPVDFIVLDTDPTVKEANLVPIILGRPFIATSNAIINCRNGLMQLIFGNMTLDLNIFYMSKKQTTPEEEEGLEEVCIIDTLDKLNESLADVEEGLSEPPNVLATLQSWRMIEEILPLFNKEEEAVAEKETQKLNLKPLPVELKYTYLEENNQCPIVISSSLTSHQEKSLMEVLKRCKKAIGWQISDLKGISPLVCTHHIYMEEEAKSIRQLQRRLNPHLQEVVRAEVLKLLQAGIIYPISDSPWVSPTQVVPKKSGITVVQNEKGEEITTRLTSGWRVCIDYRKLNAVIRKDHFPLPFIDQVLERVSGHPFYCFLDGYSGKIPLLHVHLEHMLTEECHLVYAMHLPTFQRCMLSIFSDMVERIMEVFMDDITVYGGTFEECLINLEAVLHRCIEKDLVLNKEKCHFMVRQGIVLGHIISEKGIEVDKAKVELIVKLPSPTTVKGVRQFLGHAGFYRSDFAIGVVLGQREDGKPYVIYYASKTLNETQRNYTTTEKELLAVVFALDKFRAYLVESFIIVFTDHSTLKYLLTKQDAKARLIRWILLLQEFDLQIKDKKGVENVVADHLSRLVIAHNSHSLPINDDFPEESLMFLVKTPWYAHIANYLVTGEIPSHFASQKIAMKVLQSGFTWPSLFKDAHIMCRSCDRCQRLGKLTKRNQMPMNPILIVELFDVWGIDFMGPFPMSFGNSYILVGVDYVSKWVEAIPYKQNDHRVVLKFLKENIFSRFGVPKAIISDRGAHFCNKPFEALLSKYRVKHKVAMPYHPQTSGQVELANREIKNILMKVVNSSRKDWFIRLHDSLWAYRTAYKTILGMSPYHLVYGKACHLPVEVEYKAWWAIKKLNMDLIRAGAKRCLDLHEMEELRNDAYINSKVVKQRMKKRHDQLISNKEFQKGQRVLLYDTRLHIFPGKLKSRWIGSFIIHQVLINGVVELLNSNGKDTFRVNGYRLKPFMEPFKPEKEEINLLEPQKA</sequence>
<dbReference type="Pfam" id="PF00078">
    <property type="entry name" value="RVT_1"/>
    <property type="match status" value="1"/>
</dbReference>
<dbReference type="Pfam" id="PF13650">
    <property type="entry name" value="Asp_protease_2"/>
    <property type="match status" value="1"/>
</dbReference>
<dbReference type="EMBL" id="AM439328">
    <property type="protein sequence ID" value="CAN73908.1"/>
    <property type="molecule type" value="Genomic_DNA"/>
</dbReference>
<name>A5AXM0_VITVI</name>
<feature type="compositionally biased region" description="Basic and acidic residues" evidence="8">
    <location>
        <begin position="898"/>
        <end position="925"/>
    </location>
</feature>
<proteinExistence type="predicted"/>
<evidence type="ECO:0000256" key="3">
    <source>
        <dbReference type="ARBA" id="ARBA00022695"/>
    </source>
</evidence>
<evidence type="ECO:0000256" key="5">
    <source>
        <dbReference type="ARBA" id="ARBA00022759"/>
    </source>
</evidence>
<evidence type="ECO:0000256" key="8">
    <source>
        <dbReference type="SAM" id="MobiDB-lite"/>
    </source>
</evidence>
<dbReference type="InterPro" id="IPR043128">
    <property type="entry name" value="Rev_trsase/Diguanyl_cyclase"/>
</dbReference>
<dbReference type="Gene3D" id="3.10.10.10">
    <property type="entry name" value="HIV Type 1 Reverse Transcriptase, subunit A, domain 1"/>
    <property type="match status" value="1"/>
</dbReference>
<gene>
    <name evidence="10" type="ORF">VITISV_029160</name>
</gene>
<dbReference type="GO" id="GO:0004519">
    <property type="term" value="F:endonuclease activity"/>
    <property type="evidence" value="ECO:0007669"/>
    <property type="project" value="UniProtKB-KW"/>
</dbReference>
<dbReference type="Gene3D" id="3.30.420.10">
    <property type="entry name" value="Ribonuclease H-like superfamily/Ribonuclease H"/>
    <property type="match status" value="1"/>
</dbReference>
<keyword evidence="5" id="KW-0255">Endonuclease</keyword>
<dbReference type="CDD" id="cd09274">
    <property type="entry name" value="RNase_HI_RT_Ty3"/>
    <property type="match status" value="1"/>
</dbReference>
<dbReference type="InterPro" id="IPR000477">
    <property type="entry name" value="RT_dom"/>
</dbReference>
<dbReference type="SUPFAM" id="SSF53098">
    <property type="entry name" value="Ribonuclease H-like"/>
    <property type="match status" value="1"/>
</dbReference>
<dbReference type="InterPro" id="IPR021109">
    <property type="entry name" value="Peptidase_aspartic_dom_sf"/>
</dbReference>
<protein>
    <recommendedName>
        <fullName evidence="1">RNA-directed DNA polymerase</fullName>
        <ecNumber evidence="1">2.7.7.49</ecNumber>
    </recommendedName>
</protein>
<evidence type="ECO:0000256" key="2">
    <source>
        <dbReference type="ARBA" id="ARBA00022679"/>
    </source>
</evidence>
<accession>A5AXM0</accession>
<dbReference type="InterPro" id="IPR005162">
    <property type="entry name" value="Retrotrans_gag_dom"/>
</dbReference>
<dbReference type="InterPro" id="IPR050951">
    <property type="entry name" value="Retrovirus_Pol_polyprotein"/>
</dbReference>
<feature type="domain" description="Integrase catalytic" evidence="9">
    <location>
        <begin position="1764"/>
        <end position="1928"/>
    </location>
</feature>
<dbReference type="SUPFAM" id="SSF56672">
    <property type="entry name" value="DNA/RNA polymerases"/>
    <property type="match status" value="1"/>
</dbReference>
<dbReference type="Gene3D" id="2.40.70.10">
    <property type="entry name" value="Acid Proteases"/>
    <property type="match status" value="1"/>
</dbReference>
<dbReference type="InterPro" id="IPR001584">
    <property type="entry name" value="Integrase_cat-core"/>
</dbReference>
<evidence type="ECO:0000256" key="7">
    <source>
        <dbReference type="ARBA" id="ARBA00022918"/>
    </source>
</evidence>
<keyword evidence="3" id="KW-0548">Nucleotidyltransferase</keyword>
<dbReference type="InterPro" id="IPR012337">
    <property type="entry name" value="RNaseH-like_sf"/>
</dbReference>
<dbReference type="SUPFAM" id="SSF50630">
    <property type="entry name" value="Acid proteases"/>
    <property type="match status" value="1"/>
</dbReference>
<evidence type="ECO:0000256" key="1">
    <source>
        <dbReference type="ARBA" id="ARBA00012493"/>
    </source>
</evidence>
<keyword evidence="2" id="KW-0808">Transferase</keyword>
<feature type="region of interest" description="Disordered" evidence="8">
    <location>
        <begin position="890"/>
        <end position="925"/>
    </location>
</feature>
<evidence type="ECO:0000313" key="10">
    <source>
        <dbReference type="EMBL" id="CAN73908.1"/>
    </source>
</evidence>
<dbReference type="EC" id="2.7.7.49" evidence="1"/>
<dbReference type="InterPro" id="IPR036397">
    <property type="entry name" value="RNaseH_sf"/>
</dbReference>
<keyword evidence="7" id="KW-0695">RNA-directed DNA polymerase</keyword>
<dbReference type="PANTHER" id="PTHR37984:SF5">
    <property type="entry name" value="PROTEIN NYNRIN-LIKE"/>
    <property type="match status" value="1"/>
</dbReference>
<evidence type="ECO:0000256" key="6">
    <source>
        <dbReference type="ARBA" id="ARBA00022801"/>
    </source>
</evidence>
<dbReference type="GO" id="GO:0015074">
    <property type="term" value="P:DNA integration"/>
    <property type="evidence" value="ECO:0007669"/>
    <property type="project" value="InterPro"/>
</dbReference>
<evidence type="ECO:0000256" key="4">
    <source>
        <dbReference type="ARBA" id="ARBA00022722"/>
    </source>
</evidence>
<dbReference type="Pfam" id="PF03732">
    <property type="entry name" value="Retrotrans_gag"/>
    <property type="match status" value="1"/>
</dbReference>
<organism evidence="10">
    <name type="scientific">Vitis vinifera</name>
    <name type="common">Grape</name>
    <dbReference type="NCBI Taxonomy" id="29760"/>
    <lineage>
        <taxon>Eukaryota</taxon>
        <taxon>Viridiplantae</taxon>
        <taxon>Streptophyta</taxon>
        <taxon>Embryophyta</taxon>
        <taxon>Tracheophyta</taxon>
        <taxon>Spermatophyta</taxon>
        <taxon>Magnoliopsida</taxon>
        <taxon>eudicotyledons</taxon>
        <taxon>Gunneridae</taxon>
        <taxon>Pentapetalae</taxon>
        <taxon>rosids</taxon>
        <taxon>Vitales</taxon>
        <taxon>Vitaceae</taxon>
        <taxon>Viteae</taxon>
        <taxon>Vitis</taxon>
    </lineage>
</organism>
<dbReference type="CDD" id="cd00303">
    <property type="entry name" value="retropepsin_like"/>
    <property type="match status" value="1"/>
</dbReference>
<dbReference type="GO" id="GO:0016787">
    <property type="term" value="F:hydrolase activity"/>
    <property type="evidence" value="ECO:0007669"/>
    <property type="project" value="UniProtKB-KW"/>
</dbReference>
<evidence type="ECO:0000259" key="9">
    <source>
        <dbReference type="PROSITE" id="PS50994"/>
    </source>
</evidence>
<dbReference type="Pfam" id="PF17917">
    <property type="entry name" value="RT_RNaseH"/>
    <property type="match status" value="1"/>
</dbReference>
<dbReference type="CDD" id="cd01647">
    <property type="entry name" value="RT_LTR"/>
    <property type="match status" value="1"/>
</dbReference>
<dbReference type="GO" id="GO:0003964">
    <property type="term" value="F:RNA-directed DNA polymerase activity"/>
    <property type="evidence" value="ECO:0007669"/>
    <property type="project" value="UniProtKB-KW"/>
</dbReference>
<keyword evidence="6" id="KW-0378">Hydrolase</keyword>
<keyword evidence="4" id="KW-0540">Nuclease</keyword>
<reference evidence="10" key="1">
    <citation type="journal article" date="2007" name="PLoS ONE">
        <title>The first genome sequence of an elite grapevine cultivar (Pinot noir Vitis vinifera L.): coping with a highly heterozygous genome.</title>
        <authorList>
            <person name="Velasco R."/>
            <person name="Zharkikh A."/>
            <person name="Troggio M."/>
            <person name="Cartwright D.A."/>
            <person name="Cestaro A."/>
            <person name="Pruss D."/>
            <person name="Pindo M."/>
            <person name="FitzGerald L.M."/>
            <person name="Vezzulli S."/>
            <person name="Reid J."/>
            <person name="Malacarne G."/>
            <person name="Iliev D."/>
            <person name="Coppola G."/>
            <person name="Wardell B."/>
            <person name="Micheletti D."/>
            <person name="Macalma T."/>
            <person name="Facci M."/>
            <person name="Mitchell J.T."/>
            <person name="Perazzolli M."/>
            <person name="Eldredge G."/>
            <person name="Gatto P."/>
            <person name="Oyzerski R."/>
            <person name="Moretto M."/>
            <person name="Gutin N."/>
            <person name="Stefanini M."/>
            <person name="Chen Y."/>
            <person name="Segala C."/>
            <person name="Davenport C."/>
            <person name="Dematte L."/>
            <person name="Mraz A."/>
            <person name="Battilana J."/>
            <person name="Stormo K."/>
            <person name="Costa F."/>
            <person name="Tao Q."/>
            <person name="Si-Ammour A."/>
            <person name="Harkins T."/>
            <person name="Lackey A."/>
            <person name="Perbost C."/>
            <person name="Taillon B."/>
            <person name="Stella A."/>
            <person name="Solovyev V."/>
            <person name="Fawcett J.A."/>
            <person name="Sterck L."/>
            <person name="Vandepoele K."/>
            <person name="Grando S.M."/>
            <person name="Toppo S."/>
            <person name="Moser C."/>
            <person name="Lanchbury J."/>
            <person name="Bogden R."/>
            <person name="Skolnick M."/>
            <person name="Sgaramella V."/>
            <person name="Bhatnagar S.K."/>
            <person name="Fontana P."/>
            <person name="Gutin A."/>
            <person name="Van de Peer Y."/>
            <person name="Salamini F."/>
            <person name="Viola R."/>
        </authorList>
    </citation>
    <scope>NUCLEOTIDE SEQUENCE</scope>
</reference>
<dbReference type="InterPro" id="IPR041373">
    <property type="entry name" value="RT_RNaseH"/>
</dbReference>
<dbReference type="Gene3D" id="1.10.340.70">
    <property type="match status" value="1"/>
</dbReference>
<dbReference type="PROSITE" id="PS50994">
    <property type="entry name" value="INTEGRASE"/>
    <property type="match status" value="1"/>
</dbReference>